<dbReference type="GO" id="GO:0008137">
    <property type="term" value="F:NADH dehydrogenase (ubiquinone) activity"/>
    <property type="evidence" value="ECO:0007669"/>
    <property type="project" value="UniProtKB-EC"/>
</dbReference>
<feature type="transmembrane region" description="Helical" evidence="18">
    <location>
        <begin position="313"/>
        <end position="332"/>
    </location>
</feature>
<dbReference type="PANTHER" id="PTHR46552:SF1">
    <property type="entry name" value="NADH-UBIQUINONE OXIDOREDUCTASE CHAIN 2"/>
    <property type="match status" value="1"/>
</dbReference>
<feature type="transmembrane region" description="Helical" evidence="18">
    <location>
        <begin position="118"/>
        <end position="140"/>
    </location>
</feature>
<evidence type="ECO:0000256" key="4">
    <source>
        <dbReference type="ARBA" id="ARBA00012944"/>
    </source>
</evidence>
<keyword evidence="6" id="KW-0813">Transport</keyword>
<name>A0A514LNC6_9HEMI</name>
<dbReference type="PANTHER" id="PTHR46552">
    <property type="entry name" value="NADH-UBIQUINONE OXIDOREDUCTASE CHAIN 2"/>
    <property type="match status" value="1"/>
</dbReference>
<evidence type="ECO:0000256" key="12">
    <source>
        <dbReference type="ARBA" id="ARBA00022989"/>
    </source>
</evidence>
<keyword evidence="16 18" id="KW-0472">Membrane</keyword>
<comment type="function">
    <text evidence="1">Core subunit of the mitochondrial membrane respiratory chain NADH dehydrogenase (Complex I) that is believed to belong to the minimal assembly required for catalysis. Complex I functions in the transfer of electrons from NADH to the respiratory chain. The immediate electron acceptor for the enzyme is believed to be ubiquinone.</text>
</comment>
<feature type="domain" description="NADH:quinone oxidoreductase/Mrp antiporter transmembrane" evidence="19">
    <location>
        <begin position="23"/>
        <end position="281"/>
    </location>
</feature>
<dbReference type="InterPro" id="IPR003917">
    <property type="entry name" value="NADH_UbQ_OxRdtase_chain2"/>
</dbReference>
<evidence type="ECO:0000256" key="8">
    <source>
        <dbReference type="ARBA" id="ARBA00022692"/>
    </source>
</evidence>
<dbReference type="PRINTS" id="PR01436">
    <property type="entry name" value="NADHDHGNASE2"/>
</dbReference>
<keyword evidence="13 18" id="KW-0520">NAD</keyword>
<evidence type="ECO:0000256" key="17">
    <source>
        <dbReference type="ARBA" id="ARBA00049551"/>
    </source>
</evidence>
<evidence type="ECO:0000256" key="15">
    <source>
        <dbReference type="ARBA" id="ARBA00023128"/>
    </source>
</evidence>
<evidence type="ECO:0000256" key="2">
    <source>
        <dbReference type="ARBA" id="ARBA00004448"/>
    </source>
</evidence>
<feature type="transmembrane region" description="Helical" evidence="18">
    <location>
        <begin position="7"/>
        <end position="33"/>
    </location>
</feature>
<comment type="catalytic activity">
    <reaction evidence="17 18">
        <text>a ubiquinone + NADH + 5 H(+)(in) = a ubiquinol + NAD(+) + 4 H(+)(out)</text>
        <dbReference type="Rhea" id="RHEA:29091"/>
        <dbReference type="Rhea" id="RHEA-COMP:9565"/>
        <dbReference type="Rhea" id="RHEA-COMP:9566"/>
        <dbReference type="ChEBI" id="CHEBI:15378"/>
        <dbReference type="ChEBI" id="CHEBI:16389"/>
        <dbReference type="ChEBI" id="CHEBI:17976"/>
        <dbReference type="ChEBI" id="CHEBI:57540"/>
        <dbReference type="ChEBI" id="CHEBI:57945"/>
        <dbReference type="EC" id="7.1.1.2"/>
    </reaction>
</comment>
<dbReference type="InterPro" id="IPR001750">
    <property type="entry name" value="ND/Mrp_TM"/>
</dbReference>
<comment type="similarity">
    <text evidence="3 18">Belongs to the complex I subunit 2 family.</text>
</comment>
<sequence length="333" mass="39209">MKTSSKTLFFFMMILSIMIVVNSSSWISMWAGLEMNLMSFIPMISAMKNSFNSQSVMMYFLIQSMASMTLIMFILTNKYMFMYLEKDLINILVMITMMIKMGMPPFHMWFPEIMNKMSWMSCLLLMTIQKIAPMYIMSLVTSMNKTLILVICISTITGAIGGVNQTSTRKIMAYSSINHMGWLVSCTSTFKKSWMIYLLIYSMMMLMTSMMMYEYNITFINQMNIFFKKNTDKMMIIFLMLSIGGLPPFLGFIPKWIAIQYMMSSNEFTMMMVMVMSSLITLLYYLRMSSTMNMYMSHSQKWMYFFKTNKKTSTYLFIMNMMLPVMILLMNFY</sequence>
<comment type="function">
    <text evidence="18">Core subunit of the mitochondrial membrane respiratory chain NADH dehydrogenase (Complex I) which catalyzes electron transfer from NADH through the respiratory chain, using ubiquinone as an electron acceptor. Essential for the catalytic activity and assembly of complex I.</text>
</comment>
<evidence type="ECO:0000256" key="6">
    <source>
        <dbReference type="ARBA" id="ARBA00022448"/>
    </source>
</evidence>
<dbReference type="EMBL" id="MK393944">
    <property type="protein sequence ID" value="QDI93336.1"/>
    <property type="molecule type" value="Genomic_DNA"/>
</dbReference>
<keyword evidence="7 18" id="KW-0679">Respiratory chain</keyword>
<dbReference type="Pfam" id="PF00361">
    <property type="entry name" value="Proton_antipo_M"/>
    <property type="match status" value="1"/>
</dbReference>
<keyword evidence="12 18" id="KW-1133">Transmembrane helix</keyword>
<evidence type="ECO:0000256" key="11">
    <source>
        <dbReference type="ARBA" id="ARBA00022982"/>
    </source>
</evidence>
<keyword evidence="14 18" id="KW-0830">Ubiquinone</keyword>
<dbReference type="InterPro" id="IPR050175">
    <property type="entry name" value="Complex_I_Subunit_2"/>
</dbReference>
<evidence type="ECO:0000256" key="14">
    <source>
        <dbReference type="ARBA" id="ARBA00023075"/>
    </source>
</evidence>
<organism evidence="20">
    <name type="scientific">Quercophylus gonoporospinus</name>
    <dbReference type="NCBI Taxonomy" id="2127011"/>
    <lineage>
        <taxon>Eukaryota</taxon>
        <taxon>Metazoa</taxon>
        <taxon>Ecdysozoa</taxon>
        <taxon>Arthropoda</taxon>
        <taxon>Hexapoda</taxon>
        <taxon>Insecta</taxon>
        <taxon>Pterygota</taxon>
        <taxon>Neoptera</taxon>
        <taxon>Paraneoptera</taxon>
        <taxon>Hemiptera</taxon>
        <taxon>Heteroptera</taxon>
        <taxon>Panheteroptera</taxon>
        <taxon>Cimicomorpha</taxon>
        <taxon>Miridae</taxon>
        <taxon>Phylini</taxon>
        <taxon>Quercophylus</taxon>
    </lineage>
</organism>
<dbReference type="GO" id="GO:0006120">
    <property type="term" value="P:mitochondrial electron transport, NADH to ubiquinone"/>
    <property type="evidence" value="ECO:0007669"/>
    <property type="project" value="InterPro"/>
</dbReference>
<evidence type="ECO:0000256" key="5">
    <source>
        <dbReference type="ARBA" id="ARBA00021008"/>
    </source>
</evidence>
<comment type="subcellular location">
    <subcellularLocation>
        <location evidence="2 18">Mitochondrion inner membrane</location>
        <topology evidence="2 18">Multi-pass membrane protein</topology>
    </subcellularLocation>
</comment>
<feature type="transmembrane region" description="Helical" evidence="18">
    <location>
        <begin position="147"/>
        <end position="164"/>
    </location>
</feature>
<feature type="transmembrane region" description="Helical" evidence="18">
    <location>
        <begin position="88"/>
        <end position="106"/>
    </location>
</feature>
<keyword evidence="11 18" id="KW-0249">Electron transport</keyword>
<gene>
    <name evidence="20" type="primary">ND2</name>
</gene>
<evidence type="ECO:0000256" key="3">
    <source>
        <dbReference type="ARBA" id="ARBA00007012"/>
    </source>
</evidence>
<dbReference type="AlphaFoldDB" id="A0A514LNC6"/>
<keyword evidence="8 18" id="KW-0812">Transmembrane</keyword>
<geneLocation type="mitochondrion" evidence="20"/>
<evidence type="ECO:0000259" key="19">
    <source>
        <dbReference type="Pfam" id="PF00361"/>
    </source>
</evidence>
<feature type="transmembrane region" description="Helical" evidence="18">
    <location>
        <begin position="194"/>
        <end position="213"/>
    </location>
</feature>
<reference evidence="20" key="1">
    <citation type="journal article" date="2019" name="Methods Ecol Evol">
        <title>Cost efficient high throughput capture of museum arthropod specimen DNA using PCR generated baits.</title>
        <authorList>
            <person name="Knyshov A."/>
            <person name="Gordon E.R.L."/>
            <person name="Weirauch C."/>
        </authorList>
    </citation>
    <scope>NUCLEOTIDE SEQUENCE</scope>
</reference>
<protein>
    <recommendedName>
        <fullName evidence="5 18">NADH-ubiquinone oxidoreductase chain 2</fullName>
        <ecNumber evidence="4 18">7.1.1.2</ecNumber>
    </recommendedName>
</protein>
<evidence type="ECO:0000256" key="9">
    <source>
        <dbReference type="ARBA" id="ARBA00022792"/>
    </source>
</evidence>
<keyword evidence="15 18" id="KW-0496">Mitochondrion</keyword>
<evidence type="ECO:0000256" key="1">
    <source>
        <dbReference type="ARBA" id="ARBA00003257"/>
    </source>
</evidence>
<dbReference type="EC" id="7.1.1.2" evidence="4 18"/>
<evidence type="ECO:0000256" key="18">
    <source>
        <dbReference type="RuleBase" id="RU003403"/>
    </source>
</evidence>
<feature type="transmembrane region" description="Helical" evidence="18">
    <location>
        <begin position="268"/>
        <end position="286"/>
    </location>
</feature>
<proteinExistence type="inferred from homology"/>
<feature type="transmembrane region" description="Helical" evidence="18">
    <location>
        <begin position="56"/>
        <end position="76"/>
    </location>
</feature>
<evidence type="ECO:0000256" key="7">
    <source>
        <dbReference type="ARBA" id="ARBA00022660"/>
    </source>
</evidence>
<keyword evidence="9 18" id="KW-0999">Mitochondrion inner membrane</keyword>
<keyword evidence="10 18" id="KW-1278">Translocase</keyword>
<feature type="transmembrane region" description="Helical" evidence="18">
    <location>
        <begin position="234"/>
        <end position="256"/>
    </location>
</feature>
<evidence type="ECO:0000256" key="16">
    <source>
        <dbReference type="ARBA" id="ARBA00023136"/>
    </source>
</evidence>
<evidence type="ECO:0000256" key="13">
    <source>
        <dbReference type="ARBA" id="ARBA00023027"/>
    </source>
</evidence>
<evidence type="ECO:0000256" key="10">
    <source>
        <dbReference type="ARBA" id="ARBA00022967"/>
    </source>
</evidence>
<dbReference type="GO" id="GO:0005743">
    <property type="term" value="C:mitochondrial inner membrane"/>
    <property type="evidence" value="ECO:0007669"/>
    <property type="project" value="UniProtKB-SubCell"/>
</dbReference>
<accession>A0A514LNC6</accession>
<evidence type="ECO:0000313" key="20">
    <source>
        <dbReference type="EMBL" id="QDI93336.1"/>
    </source>
</evidence>